<feature type="transmembrane region" description="Helical" evidence="1">
    <location>
        <begin position="21"/>
        <end position="40"/>
    </location>
</feature>
<comment type="caution">
    <text evidence="2">The sequence shown here is derived from an EMBL/GenBank/DDBJ whole genome shotgun (WGS) entry which is preliminary data.</text>
</comment>
<sequence length="86" mass="9466">MFSLLFKLTYPDKSFRSFFTLRNLFMMLTASASVTLVFRFDPKQLSDEMIELIHIAGAGSITVLCAAKVLSSPEKESAPADTGRSA</sequence>
<dbReference type="EMBL" id="VSSQ01097394">
    <property type="protein sequence ID" value="MPN40779.1"/>
    <property type="molecule type" value="Genomic_DNA"/>
</dbReference>
<organism evidence="2">
    <name type="scientific">bioreactor metagenome</name>
    <dbReference type="NCBI Taxonomy" id="1076179"/>
    <lineage>
        <taxon>unclassified sequences</taxon>
        <taxon>metagenomes</taxon>
        <taxon>ecological metagenomes</taxon>
    </lineage>
</organism>
<evidence type="ECO:0000256" key="1">
    <source>
        <dbReference type="SAM" id="Phobius"/>
    </source>
</evidence>
<proteinExistence type="predicted"/>
<keyword evidence="1" id="KW-1133">Transmembrane helix</keyword>
<keyword evidence="1" id="KW-0472">Membrane</keyword>
<dbReference type="AlphaFoldDB" id="A0A645HRF2"/>
<evidence type="ECO:0000313" key="2">
    <source>
        <dbReference type="EMBL" id="MPN40779.1"/>
    </source>
</evidence>
<name>A0A645HRF2_9ZZZZ</name>
<gene>
    <name evidence="2" type="ORF">SDC9_188318</name>
</gene>
<accession>A0A645HRF2</accession>
<protein>
    <submittedName>
        <fullName evidence="2">Uncharacterized protein</fullName>
    </submittedName>
</protein>
<keyword evidence="1" id="KW-0812">Transmembrane</keyword>
<reference evidence="2" key="1">
    <citation type="submission" date="2019-08" db="EMBL/GenBank/DDBJ databases">
        <authorList>
            <person name="Kucharzyk K."/>
            <person name="Murdoch R.W."/>
            <person name="Higgins S."/>
            <person name="Loffler F."/>
        </authorList>
    </citation>
    <scope>NUCLEOTIDE SEQUENCE</scope>
</reference>